<name>A0A9D2S5U7_9FIRM</name>
<evidence type="ECO:0000256" key="5">
    <source>
        <dbReference type="ARBA" id="ARBA00058118"/>
    </source>
</evidence>
<dbReference type="PIRSF" id="PIRSF000193">
    <property type="entry name" value="Pyrrol-5-carb_rd"/>
    <property type="match status" value="1"/>
</dbReference>
<dbReference type="GO" id="GO:0004735">
    <property type="term" value="F:pyrroline-5-carboxylate reductase activity"/>
    <property type="evidence" value="ECO:0007669"/>
    <property type="project" value="UniProtKB-UniRule"/>
</dbReference>
<dbReference type="InterPro" id="IPR033379">
    <property type="entry name" value="Acid_Pase_AS"/>
</dbReference>
<dbReference type="NCBIfam" id="TIGR00112">
    <property type="entry name" value="proC"/>
    <property type="match status" value="1"/>
</dbReference>
<dbReference type="AlphaFoldDB" id="A0A9D2S5U7"/>
<evidence type="ECO:0000259" key="11">
    <source>
        <dbReference type="Pfam" id="PF14748"/>
    </source>
</evidence>
<evidence type="ECO:0000256" key="2">
    <source>
        <dbReference type="ARBA" id="ARBA00022650"/>
    </source>
</evidence>
<dbReference type="InterPro" id="IPR028939">
    <property type="entry name" value="P5C_Rdtase_cat_N"/>
</dbReference>
<reference evidence="12" key="2">
    <citation type="submission" date="2021-04" db="EMBL/GenBank/DDBJ databases">
        <authorList>
            <person name="Gilroy R."/>
        </authorList>
    </citation>
    <scope>NUCLEOTIDE SEQUENCE</scope>
    <source>
        <strain evidence="12">CHK189-11263</strain>
    </source>
</reference>
<dbReference type="InterPro" id="IPR036291">
    <property type="entry name" value="NAD(P)-bd_dom_sf"/>
</dbReference>
<keyword evidence="6" id="KW-0963">Cytoplasm</keyword>
<organism evidence="12 13">
    <name type="scientific">Candidatus Flavonifractor intestinipullorum</name>
    <dbReference type="NCBI Taxonomy" id="2838587"/>
    <lineage>
        <taxon>Bacteria</taxon>
        <taxon>Bacillati</taxon>
        <taxon>Bacillota</taxon>
        <taxon>Clostridia</taxon>
        <taxon>Eubacteriales</taxon>
        <taxon>Oscillospiraceae</taxon>
        <taxon>Flavonifractor</taxon>
    </lineage>
</organism>
<keyword evidence="3 6" id="KW-0521">NADP</keyword>
<dbReference type="PANTHER" id="PTHR11645">
    <property type="entry name" value="PYRROLINE-5-CARBOXYLATE REDUCTASE"/>
    <property type="match status" value="1"/>
</dbReference>
<dbReference type="SUPFAM" id="SSF48179">
    <property type="entry name" value="6-phosphogluconate dehydrogenase C-terminal domain-like"/>
    <property type="match status" value="1"/>
</dbReference>
<accession>A0A9D2S5U7</accession>
<evidence type="ECO:0000313" key="12">
    <source>
        <dbReference type="EMBL" id="HJB56520.1"/>
    </source>
</evidence>
<dbReference type="EMBL" id="DWYC01000035">
    <property type="protein sequence ID" value="HJB56520.1"/>
    <property type="molecule type" value="Genomic_DNA"/>
</dbReference>
<feature type="domain" description="Pyrroline-5-carboxylate reductase dimerisation" evidence="11">
    <location>
        <begin position="159"/>
        <end position="262"/>
    </location>
</feature>
<dbReference type="InterPro" id="IPR053790">
    <property type="entry name" value="P5CR-like_CS"/>
</dbReference>
<dbReference type="SUPFAM" id="SSF51735">
    <property type="entry name" value="NAD(P)-binding Rossmann-fold domains"/>
    <property type="match status" value="1"/>
</dbReference>
<evidence type="ECO:0000256" key="9">
    <source>
        <dbReference type="RuleBase" id="RU003903"/>
    </source>
</evidence>
<comment type="caution">
    <text evidence="12">The sequence shown here is derived from an EMBL/GenBank/DDBJ whole genome shotgun (WGS) entry which is preliminary data.</text>
</comment>
<keyword evidence="4 6" id="KW-0560">Oxidoreductase</keyword>
<gene>
    <name evidence="6 12" type="primary">proC</name>
    <name evidence="12" type="ORF">H9714_03115</name>
</gene>
<dbReference type="InterPro" id="IPR029036">
    <property type="entry name" value="P5CR_dimer"/>
</dbReference>
<dbReference type="Pfam" id="PF14748">
    <property type="entry name" value="P5CR_dimer"/>
    <property type="match status" value="1"/>
</dbReference>
<dbReference type="HAMAP" id="MF_01925">
    <property type="entry name" value="P5C_reductase"/>
    <property type="match status" value="1"/>
</dbReference>
<dbReference type="PROSITE" id="PS00616">
    <property type="entry name" value="HIS_ACID_PHOSPHAT_1"/>
    <property type="match status" value="1"/>
</dbReference>
<dbReference type="FunFam" id="1.10.3730.10:FF:000001">
    <property type="entry name" value="Pyrroline-5-carboxylate reductase"/>
    <property type="match status" value="1"/>
</dbReference>
<feature type="domain" description="Pyrroline-5-carboxylate reductase catalytic N-terminal" evidence="10">
    <location>
        <begin position="5"/>
        <end position="96"/>
    </location>
</feature>
<comment type="function">
    <text evidence="5 6">Catalyzes the reduction of 1-pyrroline-5-carboxylate (PCA) to L-proline.</text>
</comment>
<proteinExistence type="inferred from homology"/>
<comment type="subcellular location">
    <subcellularLocation>
        <location evidence="6">Cytoplasm</location>
    </subcellularLocation>
</comment>
<evidence type="ECO:0000256" key="8">
    <source>
        <dbReference type="PIRSR" id="PIRSR000193-1"/>
    </source>
</evidence>
<comment type="catalytic activity">
    <reaction evidence="6 9">
        <text>L-proline + NADP(+) = (S)-1-pyrroline-5-carboxylate + NADPH + 2 H(+)</text>
        <dbReference type="Rhea" id="RHEA:14109"/>
        <dbReference type="ChEBI" id="CHEBI:15378"/>
        <dbReference type="ChEBI" id="CHEBI:17388"/>
        <dbReference type="ChEBI" id="CHEBI:57783"/>
        <dbReference type="ChEBI" id="CHEBI:58349"/>
        <dbReference type="ChEBI" id="CHEBI:60039"/>
        <dbReference type="EC" id="1.5.1.2"/>
    </reaction>
</comment>
<dbReference type="PROSITE" id="PS00521">
    <property type="entry name" value="P5CR"/>
    <property type="match status" value="1"/>
</dbReference>
<dbReference type="Pfam" id="PF03807">
    <property type="entry name" value="F420_oxidored"/>
    <property type="match status" value="1"/>
</dbReference>
<dbReference type="Proteomes" id="UP000824208">
    <property type="component" value="Unassembled WGS sequence"/>
</dbReference>
<protein>
    <recommendedName>
        <fullName evidence="6 7">Pyrroline-5-carboxylate reductase</fullName>
        <shortName evidence="6">P5C reductase</shortName>
        <shortName evidence="6">P5CR</shortName>
        <ecNumber evidence="6 7">1.5.1.2</ecNumber>
    </recommendedName>
    <alternativeName>
        <fullName evidence="6">PCA reductase</fullName>
    </alternativeName>
</protein>
<keyword evidence="6 9" id="KW-0028">Amino-acid biosynthesis</keyword>
<dbReference type="GO" id="GO:0005737">
    <property type="term" value="C:cytoplasm"/>
    <property type="evidence" value="ECO:0007669"/>
    <property type="project" value="UniProtKB-SubCell"/>
</dbReference>
<evidence type="ECO:0000256" key="4">
    <source>
        <dbReference type="ARBA" id="ARBA00023002"/>
    </source>
</evidence>
<dbReference type="Gene3D" id="3.40.50.720">
    <property type="entry name" value="NAD(P)-binding Rossmann-like Domain"/>
    <property type="match status" value="1"/>
</dbReference>
<comment type="similarity">
    <text evidence="1 6 9">Belongs to the pyrroline-5-carboxylate reductase family.</text>
</comment>
<comment type="pathway">
    <text evidence="6 9">Amino-acid biosynthesis; L-proline biosynthesis; L-proline from L-glutamate 5-semialdehyde: step 1/1.</text>
</comment>
<sequence>MKEAAFLGTGNMGGALARAACRSIGPDQVILSNRTRAKAEALAGELGCTAARDNREAAQSARYLFLGVKPHLMRGLLEEIAPVLSPGQVLVSMAAGLTLETLAGWVPDGTAVLRIMPNTPCAIGKGLVALCAAPGPAEEHGPAVEKILCAAGRVERVEERLFDAFSAVAGCSPAFIYLFLEALADGGVLAGLPRKQAVAFAAQAMAGSAALVLESGEHPGALKDAVCSPGGSTIEGVAALERHGFRGAVIDAVEAAWSKSASLGKQ</sequence>
<dbReference type="PANTHER" id="PTHR11645:SF0">
    <property type="entry name" value="PYRROLINE-5-CARBOXYLATE REDUCTASE 3"/>
    <property type="match status" value="1"/>
</dbReference>
<evidence type="ECO:0000313" key="13">
    <source>
        <dbReference type="Proteomes" id="UP000824208"/>
    </source>
</evidence>
<dbReference type="EC" id="1.5.1.2" evidence="6 7"/>
<evidence type="ECO:0000256" key="1">
    <source>
        <dbReference type="ARBA" id="ARBA00005525"/>
    </source>
</evidence>
<evidence type="ECO:0000256" key="3">
    <source>
        <dbReference type="ARBA" id="ARBA00022857"/>
    </source>
</evidence>
<dbReference type="InterPro" id="IPR008927">
    <property type="entry name" value="6-PGluconate_DH-like_C_sf"/>
</dbReference>
<feature type="binding site" evidence="8">
    <location>
        <begin position="7"/>
        <end position="12"/>
    </location>
    <ligand>
        <name>NADP(+)</name>
        <dbReference type="ChEBI" id="CHEBI:58349"/>
    </ligand>
</feature>
<keyword evidence="2 6" id="KW-0641">Proline biosynthesis</keyword>
<dbReference type="Gene3D" id="1.10.3730.10">
    <property type="entry name" value="ProC C-terminal domain-like"/>
    <property type="match status" value="1"/>
</dbReference>
<evidence type="ECO:0000259" key="10">
    <source>
        <dbReference type="Pfam" id="PF03807"/>
    </source>
</evidence>
<dbReference type="GO" id="GO:0055129">
    <property type="term" value="P:L-proline biosynthetic process"/>
    <property type="evidence" value="ECO:0007669"/>
    <property type="project" value="UniProtKB-UniRule"/>
</dbReference>
<reference evidence="12" key="1">
    <citation type="journal article" date="2021" name="PeerJ">
        <title>Extensive microbial diversity within the chicken gut microbiome revealed by metagenomics and culture.</title>
        <authorList>
            <person name="Gilroy R."/>
            <person name="Ravi A."/>
            <person name="Getino M."/>
            <person name="Pursley I."/>
            <person name="Horton D.L."/>
            <person name="Alikhan N.F."/>
            <person name="Baker D."/>
            <person name="Gharbi K."/>
            <person name="Hall N."/>
            <person name="Watson M."/>
            <person name="Adriaenssens E.M."/>
            <person name="Foster-Nyarko E."/>
            <person name="Jarju S."/>
            <person name="Secka A."/>
            <person name="Antonio M."/>
            <person name="Oren A."/>
            <person name="Chaudhuri R.R."/>
            <person name="La Ragione R."/>
            <person name="Hildebrand F."/>
            <person name="Pallen M.J."/>
        </authorList>
    </citation>
    <scope>NUCLEOTIDE SEQUENCE</scope>
    <source>
        <strain evidence="12">CHK189-11263</strain>
    </source>
</reference>
<comment type="catalytic activity">
    <reaction evidence="6">
        <text>L-proline + NAD(+) = (S)-1-pyrroline-5-carboxylate + NADH + 2 H(+)</text>
        <dbReference type="Rhea" id="RHEA:14105"/>
        <dbReference type="ChEBI" id="CHEBI:15378"/>
        <dbReference type="ChEBI" id="CHEBI:17388"/>
        <dbReference type="ChEBI" id="CHEBI:57540"/>
        <dbReference type="ChEBI" id="CHEBI:57945"/>
        <dbReference type="ChEBI" id="CHEBI:60039"/>
        <dbReference type="EC" id="1.5.1.2"/>
    </reaction>
</comment>
<evidence type="ECO:0000256" key="6">
    <source>
        <dbReference type="HAMAP-Rule" id="MF_01925"/>
    </source>
</evidence>
<dbReference type="InterPro" id="IPR000304">
    <property type="entry name" value="Pyrroline-COOH_reductase"/>
</dbReference>
<evidence type="ECO:0000256" key="7">
    <source>
        <dbReference type="NCBIfam" id="TIGR00112"/>
    </source>
</evidence>
<feature type="binding site" evidence="8">
    <location>
        <position position="54"/>
    </location>
    <ligand>
        <name>NADPH</name>
        <dbReference type="ChEBI" id="CHEBI:57783"/>
    </ligand>
</feature>